<dbReference type="Proteomes" id="UP000254893">
    <property type="component" value="Unassembled WGS sequence"/>
</dbReference>
<dbReference type="RefSeq" id="WP_115169299.1">
    <property type="nucleotide sequence ID" value="NZ_UGYW01000002.1"/>
</dbReference>
<organism evidence="2 3">
    <name type="scientific">Sphingobacterium spiritivorum</name>
    <name type="common">Flavobacterium spiritivorum</name>
    <dbReference type="NCBI Taxonomy" id="258"/>
    <lineage>
        <taxon>Bacteria</taxon>
        <taxon>Pseudomonadati</taxon>
        <taxon>Bacteroidota</taxon>
        <taxon>Sphingobacteriia</taxon>
        <taxon>Sphingobacteriales</taxon>
        <taxon>Sphingobacteriaceae</taxon>
        <taxon>Sphingobacterium</taxon>
    </lineage>
</organism>
<evidence type="ECO:0008006" key="4">
    <source>
        <dbReference type="Google" id="ProtNLM"/>
    </source>
</evidence>
<proteinExistence type="predicted"/>
<dbReference type="AlphaFoldDB" id="A0A380BIQ3"/>
<protein>
    <recommendedName>
        <fullName evidence="4">Sel1 repeat family protein</fullName>
    </recommendedName>
</protein>
<feature type="signal peptide" evidence="1">
    <location>
        <begin position="1"/>
        <end position="18"/>
    </location>
</feature>
<keyword evidence="1" id="KW-0732">Signal</keyword>
<evidence type="ECO:0000313" key="2">
    <source>
        <dbReference type="EMBL" id="SUJ02068.1"/>
    </source>
</evidence>
<accession>A0A380BIQ3</accession>
<evidence type="ECO:0000256" key="1">
    <source>
        <dbReference type="SAM" id="SignalP"/>
    </source>
</evidence>
<name>A0A380BIQ3_SPHSI</name>
<dbReference type="EMBL" id="UGYW01000002">
    <property type="protein sequence ID" value="SUJ02068.1"/>
    <property type="molecule type" value="Genomic_DNA"/>
</dbReference>
<sequence length="165" mass="19429">MHKLILIALLIVAKSAYAQKLDLDQVRKDFNKGVKNEELCKNHLEILKKNAKSPEELGYYAAYHMFMANHTGNPFKKMSYFKGGRKVLEDVIKKNPQNIELRFIRLCIQFYIPKFLNYHDNIETDKDFVMNNLYKMKDNDVKLLIFNYLKGANMYTNEELALLGR</sequence>
<reference evidence="2 3" key="1">
    <citation type="submission" date="2018-06" db="EMBL/GenBank/DDBJ databases">
        <authorList>
            <consortium name="Pathogen Informatics"/>
            <person name="Doyle S."/>
        </authorList>
    </citation>
    <scope>NUCLEOTIDE SEQUENCE [LARGE SCALE GENOMIC DNA]</scope>
    <source>
        <strain evidence="2 3">NCTC11388</strain>
    </source>
</reference>
<feature type="chain" id="PRO_5016590354" description="Sel1 repeat family protein" evidence="1">
    <location>
        <begin position="19"/>
        <end position="165"/>
    </location>
</feature>
<evidence type="ECO:0000313" key="3">
    <source>
        <dbReference type="Proteomes" id="UP000254893"/>
    </source>
</evidence>
<gene>
    <name evidence="2" type="ORF">NCTC11388_00937</name>
</gene>